<dbReference type="SUPFAM" id="SSF63829">
    <property type="entry name" value="Calcium-dependent phosphotriesterase"/>
    <property type="match status" value="2"/>
</dbReference>
<evidence type="ECO:0000313" key="3">
    <source>
        <dbReference type="Proteomes" id="UP000240357"/>
    </source>
</evidence>
<name>A0A2T2YJI8_9BACT</name>
<feature type="domain" description="Secretion system C-terminal sorting" evidence="1">
    <location>
        <begin position="856"/>
        <end position="929"/>
    </location>
</feature>
<protein>
    <recommendedName>
        <fullName evidence="1">Secretion system C-terminal sorting domain-containing protein</fullName>
    </recommendedName>
</protein>
<dbReference type="Gene3D" id="2.60.40.10">
    <property type="entry name" value="Immunoglobulins"/>
    <property type="match status" value="1"/>
</dbReference>
<dbReference type="InterPro" id="IPR013783">
    <property type="entry name" value="Ig-like_fold"/>
</dbReference>
<organism evidence="2 3">
    <name type="scientific">Adhaeribacter arboris</name>
    <dbReference type="NCBI Taxonomy" id="2072846"/>
    <lineage>
        <taxon>Bacteria</taxon>
        <taxon>Pseudomonadati</taxon>
        <taxon>Bacteroidota</taxon>
        <taxon>Cytophagia</taxon>
        <taxon>Cytophagales</taxon>
        <taxon>Hymenobacteraceae</taxon>
        <taxon>Adhaeribacter</taxon>
    </lineage>
</organism>
<reference evidence="2 3" key="1">
    <citation type="submission" date="2018-03" db="EMBL/GenBank/DDBJ databases">
        <title>Adhaeribacter sp. HMF7605 Genome sequencing and assembly.</title>
        <authorList>
            <person name="Kang H."/>
            <person name="Kang J."/>
            <person name="Cha I."/>
            <person name="Kim H."/>
            <person name="Joh K."/>
        </authorList>
    </citation>
    <scope>NUCLEOTIDE SEQUENCE [LARGE SCALE GENOMIC DNA]</scope>
    <source>
        <strain evidence="2 3">HMF7605</strain>
    </source>
</reference>
<dbReference type="InterPro" id="IPR026444">
    <property type="entry name" value="Secre_tail"/>
</dbReference>
<dbReference type="NCBIfam" id="TIGR03803">
    <property type="entry name" value="Gloeo_Verruco"/>
    <property type="match status" value="13"/>
</dbReference>
<accession>A0A2T2YJI8</accession>
<dbReference type="GO" id="GO:0005509">
    <property type="term" value="F:calcium ion binding"/>
    <property type="evidence" value="ECO:0007669"/>
    <property type="project" value="InterPro"/>
</dbReference>
<evidence type="ECO:0000313" key="2">
    <source>
        <dbReference type="EMBL" id="PSR55676.1"/>
    </source>
</evidence>
<evidence type="ECO:0000259" key="1">
    <source>
        <dbReference type="Pfam" id="PF18962"/>
    </source>
</evidence>
<gene>
    <name evidence="2" type="ORF">AHMF7605_20285</name>
</gene>
<dbReference type="Proteomes" id="UP000240357">
    <property type="component" value="Unassembled WGS sequence"/>
</dbReference>
<sequence>MTYQGGANNYGTIFKMTPTGTVTILLSFIYNITGSNPQGSLVLGRDGNFYGMTRNSGASAYGTIFKVTPNGAFTLLRNLNGAIDGRNPSGNLVQGTDGNFYGMTETGGRNNYGTIFKISSAGSFTILKHLDNTIGSYPKGSLVEGADGNFYGMAYQGGTNNYGTIFRITPKGVFTVRRHLDLSTTGGRPYGSLVKATNGNFYGMTYQGGTNGYGTIFRMTPSGTFTVLRNLSYTSDGANPQGDLTQGTDGNFYGLTYTGGTNSYGTIFKMTPGGTYTVLRNLDYTNDGRNPQGSLVQGSDGSFYAMTPAGGLGNRGTIFKVTPAGAYSILVHFPEAAKGQTPLGSLIQASNGNFYGLTSTGGTYNYGTIFKLCDGAYSTVYSLNSGTSGSSPQGSLLQGTDGNFYGLTYNGGANGYGTIFKVTPGGTYTALRNLNYTTDGGNPTGTLIQSAGNFYGMTSRGGANSYGTIFKISSGGSFTVLKHLDNTKTGSYPNGSLVQGADGNFYGTTYQGGANNYGTIFKITPSGTLTVLRNFDNINDGRYPLSTLVKGIDNNFYGTSQQGGLFNSGTIFKITPGGTFTVLHNLDYVNDGGQPKGSLVQGSDGSFYGLTPEGGFFNSGTIFKISSSGSFSVLRHLNQNTDGGKPFGSLIVRKANPVANAQSVTTTEETAKPITLTGSASGTPLIYSIVTPPANGTLTGSGANRTYKPKANFSGKDSFTFKAVWGCQESAVKTVSITVTNVNDAPILAAIGDKNATLGTPLKFTATATDPDAGQTKTFSLIGAPAGASINASSGAFTWTPTAADSYLFKVRVTDNGTPVLFDEEVVTVTVTAGIVRLNRQMSTGTMSETTQQIRLYPNPVTDQFTVSLPEPATEISTSIRTATGAEVMLNGHQVITPNKLQVNVEQLKAGMYLFHLQLDHKKQVLKFIKQ</sequence>
<comment type="caution">
    <text evidence="2">The sequence shown here is derived from an EMBL/GenBank/DDBJ whole genome shotgun (WGS) entry which is preliminary data.</text>
</comment>
<dbReference type="GO" id="GO:0016020">
    <property type="term" value="C:membrane"/>
    <property type="evidence" value="ECO:0007669"/>
    <property type="project" value="InterPro"/>
</dbReference>
<dbReference type="NCBIfam" id="TIGR04183">
    <property type="entry name" value="Por_Secre_tail"/>
    <property type="match status" value="1"/>
</dbReference>
<dbReference type="RefSeq" id="WP_106931857.1">
    <property type="nucleotide sequence ID" value="NZ_PYFT01000001.1"/>
</dbReference>
<dbReference type="InterPro" id="IPR015919">
    <property type="entry name" value="Cadherin-like_sf"/>
</dbReference>
<dbReference type="Pfam" id="PF05345">
    <property type="entry name" value="He_PIG"/>
    <property type="match status" value="1"/>
</dbReference>
<keyword evidence="3" id="KW-1185">Reference proteome</keyword>
<dbReference type="InterPro" id="IPR022519">
    <property type="entry name" value="Gloeo/Verruco_rpt"/>
</dbReference>
<dbReference type="AlphaFoldDB" id="A0A2T2YJI8"/>
<dbReference type="Pfam" id="PF17963">
    <property type="entry name" value="Big_9"/>
    <property type="match status" value="1"/>
</dbReference>
<dbReference type="OrthoDB" id="9776255at2"/>
<dbReference type="Gene3D" id="2.60.40.3440">
    <property type="match status" value="1"/>
</dbReference>
<dbReference type="Pfam" id="PF18962">
    <property type="entry name" value="Por_Secre_tail"/>
    <property type="match status" value="1"/>
</dbReference>
<proteinExistence type="predicted"/>
<dbReference type="SUPFAM" id="SSF49313">
    <property type="entry name" value="Cadherin-like"/>
    <property type="match status" value="1"/>
</dbReference>
<dbReference type="EMBL" id="PYFT01000001">
    <property type="protein sequence ID" value="PSR55676.1"/>
    <property type="molecule type" value="Genomic_DNA"/>
</dbReference>
<dbReference type="CDD" id="cd11304">
    <property type="entry name" value="Cadherin_repeat"/>
    <property type="match status" value="1"/>
</dbReference>